<feature type="signal peptide" evidence="1">
    <location>
        <begin position="1"/>
        <end position="18"/>
    </location>
</feature>
<dbReference type="Proteomes" id="UP000218824">
    <property type="component" value="Chromosome"/>
</dbReference>
<protein>
    <recommendedName>
        <fullName evidence="4">DUF2785 domain-containing protein</fullName>
    </recommendedName>
</protein>
<feature type="chain" id="PRO_5043504815" description="DUF2785 domain-containing protein" evidence="1">
    <location>
        <begin position="19"/>
        <end position="293"/>
    </location>
</feature>
<dbReference type="EMBL" id="AP014940">
    <property type="protein sequence ID" value="BAV96482.1"/>
    <property type="molecule type" value="Genomic_DNA"/>
</dbReference>
<evidence type="ECO:0000313" key="3">
    <source>
        <dbReference type="Proteomes" id="UP000218824"/>
    </source>
</evidence>
<dbReference type="AlphaFoldDB" id="A0AAU9AED2"/>
<organism evidence="2 3">
    <name type="scientific">Lysobacter enzymogenes</name>
    <dbReference type="NCBI Taxonomy" id="69"/>
    <lineage>
        <taxon>Bacteria</taxon>
        <taxon>Pseudomonadati</taxon>
        <taxon>Pseudomonadota</taxon>
        <taxon>Gammaproteobacteria</taxon>
        <taxon>Lysobacterales</taxon>
        <taxon>Lysobacteraceae</taxon>
        <taxon>Lysobacter</taxon>
    </lineage>
</organism>
<gene>
    <name evidence="2" type="ORF">LEN_0995</name>
</gene>
<dbReference type="Pfam" id="PF10978">
    <property type="entry name" value="DUF2785"/>
    <property type="match status" value="1"/>
</dbReference>
<keyword evidence="1" id="KW-0732">Signal</keyword>
<accession>A0AAU9AED2</accession>
<evidence type="ECO:0000256" key="1">
    <source>
        <dbReference type="SAM" id="SignalP"/>
    </source>
</evidence>
<evidence type="ECO:0008006" key="4">
    <source>
        <dbReference type="Google" id="ProtNLM"/>
    </source>
</evidence>
<sequence length="293" mass="32155">MRRALPLSLCLLATPLFAAPCPPAGYDAAALRELKAQRFALPDPAAKPALAQALLACLSDPDPELRDGIAFEALSQWQRAGDFDPTTLRSLRESLYATLDRADADGFARPFAALTLSEIARTDRIAPWMRADERAAMVERAAAYLESVRDYRGYDPRDGWRHGVAHGADWLLQLSLNPALEPSQQQRLIAAIATQAVPASGHAYVFGEPERLARPLLAAAAHAQWPAERWQAWITALAAKVGALDRSDYAGWLGRRHDLRAFLLQVHWLAGRSEDAQIRALGAAVEEALKRLD</sequence>
<reference evidence="2 3" key="1">
    <citation type="journal article" date="2017" name="DNA Res.">
        <title>Complete genome sequence and expression profile of the commercial lytic enzyme producer Lysobacter enzymogenes M497-1.</title>
        <authorList>
            <person name="Takami H."/>
            <person name="Toyoda A."/>
            <person name="Uchiyama I."/>
            <person name="Itoh T."/>
            <person name="Takaki Y."/>
            <person name="Arai W."/>
            <person name="Nishi S."/>
            <person name="Kawai M."/>
            <person name="Shinya K."/>
            <person name="Ikeda H."/>
        </authorList>
    </citation>
    <scope>NUCLEOTIDE SEQUENCE [LARGE SCALE GENOMIC DNA]</scope>
    <source>
        <strain evidence="2 3">M497-1</strain>
    </source>
</reference>
<dbReference type="GeneID" id="83062886"/>
<name>A0AAU9AED2_LYSEN</name>
<dbReference type="RefSeq" id="WP_096376885.1">
    <property type="nucleotide sequence ID" value="NZ_AP014940.1"/>
</dbReference>
<dbReference type="InterPro" id="IPR021247">
    <property type="entry name" value="DUF2785"/>
</dbReference>
<evidence type="ECO:0000313" key="2">
    <source>
        <dbReference type="EMBL" id="BAV96482.1"/>
    </source>
</evidence>
<dbReference type="KEGG" id="lem:LEN_0995"/>
<proteinExistence type="predicted"/>